<protein>
    <submittedName>
        <fullName evidence="1">YheC/YheD family protein</fullName>
    </submittedName>
</protein>
<dbReference type="OrthoDB" id="7869153at2"/>
<dbReference type="Proteomes" id="UP000293142">
    <property type="component" value="Unassembled WGS sequence"/>
</dbReference>
<dbReference type="Pfam" id="PF14398">
    <property type="entry name" value="ATPgrasp_YheCD"/>
    <property type="match status" value="1"/>
</dbReference>
<dbReference type="SUPFAM" id="SSF56059">
    <property type="entry name" value="Glutathione synthetase ATP-binding domain-like"/>
    <property type="match status" value="1"/>
</dbReference>
<organism evidence="1 2">
    <name type="scientific">Paenibacillus thalictri</name>
    <dbReference type="NCBI Taxonomy" id="2527873"/>
    <lineage>
        <taxon>Bacteria</taxon>
        <taxon>Bacillati</taxon>
        <taxon>Bacillota</taxon>
        <taxon>Bacilli</taxon>
        <taxon>Bacillales</taxon>
        <taxon>Paenibacillaceae</taxon>
        <taxon>Paenibacillus</taxon>
    </lineage>
</organism>
<sequence length="225" mass="25247">MRKGGKGVRNVANKWSKFAVLMRHSGVAKHIPTMRVFNPANLQWMLQRFSFIVAKPFVGTGGHRVVKITKDAGGYVVQYYGSRTKVHSLSQLAAKINRIRQGRRFMLQQGISLTTIHSRPLDYRVKLVKVNRKWAIRAVVGRLARPGLFVTNLCQGGTMLKGSNALRQTFPKSLVKSKIATMCGVARTCTFLLESHYPGIGALGYDFGIDRQGRVWILEVNTRPH</sequence>
<evidence type="ECO:0000313" key="1">
    <source>
        <dbReference type="EMBL" id="TBL75011.1"/>
    </source>
</evidence>
<evidence type="ECO:0000313" key="2">
    <source>
        <dbReference type="Proteomes" id="UP000293142"/>
    </source>
</evidence>
<comment type="caution">
    <text evidence="1">The sequence shown here is derived from an EMBL/GenBank/DDBJ whole genome shotgun (WGS) entry which is preliminary data.</text>
</comment>
<keyword evidence="2" id="KW-1185">Reference proteome</keyword>
<reference evidence="1 2" key="1">
    <citation type="submission" date="2019-02" db="EMBL/GenBank/DDBJ databases">
        <title>Paenibacillus sp. nov., isolated from surface-sterilized tissue of Thalictrum simplex L.</title>
        <authorList>
            <person name="Tuo L."/>
        </authorList>
    </citation>
    <scope>NUCLEOTIDE SEQUENCE [LARGE SCALE GENOMIC DNA]</scope>
    <source>
        <strain evidence="1 2">N2SHLJ1</strain>
    </source>
</reference>
<dbReference type="Gene3D" id="3.30.470.20">
    <property type="entry name" value="ATP-grasp fold, B domain"/>
    <property type="match status" value="1"/>
</dbReference>
<gene>
    <name evidence="1" type="ORF">EYB31_23635</name>
</gene>
<name>A0A4Q9DK10_9BACL</name>
<dbReference type="EMBL" id="SIRE01000018">
    <property type="protein sequence ID" value="TBL75011.1"/>
    <property type="molecule type" value="Genomic_DNA"/>
</dbReference>
<accession>A0A4Q9DK10</accession>
<dbReference type="InterPro" id="IPR026838">
    <property type="entry name" value="YheC/D"/>
</dbReference>
<dbReference type="AlphaFoldDB" id="A0A4Q9DK10"/>
<proteinExistence type="predicted"/>